<accession>A0A4S8L0M4</accession>
<feature type="compositionally biased region" description="Polar residues" evidence="1">
    <location>
        <begin position="628"/>
        <end position="644"/>
    </location>
</feature>
<dbReference type="AlphaFoldDB" id="A0A4S8L0M4"/>
<protein>
    <submittedName>
        <fullName evidence="2">Uncharacterized protein</fullName>
    </submittedName>
</protein>
<feature type="compositionally biased region" description="Basic and acidic residues" evidence="1">
    <location>
        <begin position="323"/>
        <end position="338"/>
    </location>
</feature>
<proteinExistence type="predicted"/>
<feature type="compositionally biased region" description="Polar residues" evidence="1">
    <location>
        <begin position="13"/>
        <end position="32"/>
    </location>
</feature>
<feature type="region of interest" description="Disordered" evidence="1">
    <location>
        <begin position="313"/>
        <end position="338"/>
    </location>
</feature>
<evidence type="ECO:0000313" key="2">
    <source>
        <dbReference type="EMBL" id="THU81927.1"/>
    </source>
</evidence>
<feature type="region of interest" description="Disordered" evidence="1">
    <location>
        <begin position="690"/>
        <end position="713"/>
    </location>
</feature>
<feature type="region of interest" description="Disordered" evidence="1">
    <location>
        <begin position="618"/>
        <end position="644"/>
    </location>
</feature>
<feature type="compositionally biased region" description="Basic residues" evidence="1">
    <location>
        <begin position="463"/>
        <end position="477"/>
    </location>
</feature>
<feature type="compositionally biased region" description="Polar residues" evidence="1">
    <location>
        <begin position="41"/>
        <end position="53"/>
    </location>
</feature>
<evidence type="ECO:0000313" key="3">
    <source>
        <dbReference type="Proteomes" id="UP000297245"/>
    </source>
</evidence>
<dbReference type="EMBL" id="ML179769">
    <property type="protein sequence ID" value="THU81927.1"/>
    <property type="molecule type" value="Genomic_DNA"/>
</dbReference>
<gene>
    <name evidence="2" type="ORF">K435DRAFT_872823</name>
</gene>
<name>A0A4S8L0M4_DENBC</name>
<organism evidence="2 3">
    <name type="scientific">Dendrothele bispora (strain CBS 962.96)</name>
    <dbReference type="NCBI Taxonomy" id="1314807"/>
    <lineage>
        <taxon>Eukaryota</taxon>
        <taxon>Fungi</taxon>
        <taxon>Dikarya</taxon>
        <taxon>Basidiomycota</taxon>
        <taxon>Agaricomycotina</taxon>
        <taxon>Agaricomycetes</taxon>
        <taxon>Agaricomycetidae</taxon>
        <taxon>Agaricales</taxon>
        <taxon>Agaricales incertae sedis</taxon>
        <taxon>Dendrothele</taxon>
    </lineage>
</organism>
<sequence length="713" mass="77063">MPMDQQPQQPQQAYATRQSTPTPVGASSQTPDGGSVDGNPTLATTHSTAGTYPTVTNTYTNAYTHASNINTHMTNAYTDASNVNTNMTNVNTNMTNVNTNMTNAYTDASNINTNASNINTNMTNAYINATSTYPNVNSIYPSTNITYPNANVVYPNSNNNFPTGNNDIQRNQTETVNPGQSPVYLPQPTWHGMLSPHGFPTAEMGQHRNFGGGYPAVLNNSTNFNPPANQQQAIGGNTNMSINHAGNINVANNASTMITYPMGYNPNGQVNIVWPNSNNQHITNTTFQNATTPGHGMPPISMPQPGGTFMSAPAEVAPSQAGQEDKGKKKQSEAKRKEVDLNDIRHAFNSLCGYNKGARAILPHPPGHPEYSTRYAPGSTVPYFDMDWSRSPRSDANLTVYENLIVRMRAEDQAIEDATKRRFEKACDDDLKKLLATYFVTRKKQYTAQVEEEKREQNVKRWSGNRRTSRKRAKAGRRQAAIPAFEEQNGAENAHGLIDLILSDVQSSEYSDDGNPKSGFTVLDLPWRSTEVTHLYRELDRLYNESSTKAGGKGGVSKPRQADQKNQVCRRPIPAKKTPAVCVNSFYQTHDNVVPNDPNWTITNWLASIKLEDGYDADSEGAGGTVAHKSNPTHTPENSGPTGTISAGVEGPPVAPAITGSVGCNNDVATSGDNDAVGVASTPVSVTGVGSNCNSSMEESHVSQQQSGDLGHA</sequence>
<feature type="compositionally biased region" description="Low complexity" evidence="1">
    <location>
        <begin position="1"/>
        <end position="12"/>
    </location>
</feature>
<dbReference type="Proteomes" id="UP000297245">
    <property type="component" value="Unassembled WGS sequence"/>
</dbReference>
<feature type="region of interest" description="Disordered" evidence="1">
    <location>
        <begin position="546"/>
        <end position="571"/>
    </location>
</feature>
<keyword evidence="3" id="KW-1185">Reference proteome</keyword>
<reference evidence="2 3" key="1">
    <citation type="journal article" date="2019" name="Nat. Ecol. Evol.">
        <title>Megaphylogeny resolves global patterns of mushroom evolution.</title>
        <authorList>
            <person name="Varga T."/>
            <person name="Krizsan K."/>
            <person name="Foldi C."/>
            <person name="Dima B."/>
            <person name="Sanchez-Garcia M."/>
            <person name="Sanchez-Ramirez S."/>
            <person name="Szollosi G.J."/>
            <person name="Szarkandi J.G."/>
            <person name="Papp V."/>
            <person name="Albert L."/>
            <person name="Andreopoulos W."/>
            <person name="Angelini C."/>
            <person name="Antonin V."/>
            <person name="Barry K.W."/>
            <person name="Bougher N.L."/>
            <person name="Buchanan P."/>
            <person name="Buyck B."/>
            <person name="Bense V."/>
            <person name="Catcheside P."/>
            <person name="Chovatia M."/>
            <person name="Cooper J."/>
            <person name="Damon W."/>
            <person name="Desjardin D."/>
            <person name="Finy P."/>
            <person name="Geml J."/>
            <person name="Haridas S."/>
            <person name="Hughes K."/>
            <person name="Justo A."/>
            <person name="Karasinski D."/>
            <person name="Kautmanova I."/>
            <person name="Kiss B."/>
            <person name="Kocsube S."/>
            <person name="Kotiranta H."/>
            <person name="LaButti K.M."/>
            <person name="Lechner B.E."/>
            <person name="Liimatainen K."/>
            <person name="Lipzen A."/>
            <person name="Lukacs Z."/>
            <person name="Mihaltcheva S."/>
            <person name="Morgado L.N."/>
            <person name="Niskanen T."/>
            <person name="Noordeloos M.E."/>
            <person name="Ohm R.A."/>
            <person name="Ortiz-Santana B."/>
            <person name="Ovrebo C."/>
            <person name="Racz N."/>
            <person name="Riley R."/>
            <person name="Savchenko A."/>
            <person name="Shiryaev A."/>
            <person name="Soop K."/>
            <person name="Spirin V."/>
            <person name="Szebenyi C."/>
            <person name="Tomsovsky M."/>
            <person name="Tulloss R.E."/>
            <person name="Uehling J."/>
            <person name="Grigoriev I.V."/>
            <person name="Vagvolgyi C."/>
            <person name="Papp T."/>
            <person name="Martin F.M."/>
            <person name="Miettinen O."/>
            <person name="Hibbett D.S."/>
            <person name="Nagy L.G."/>
        </authorList>
    </citation>
    <scope>NUCLEOTIDE SEQUENCE [LARGE SCALE GENOMIC DNA]</scope>
    <source>
        <strain evidence="2 3">CBS 962.96</strain>
    </source>
</reference>
<feature type="region of interest" description="Disordered" evidence="1">
    <location>
        <begin position="457"/>
        <end position="479"/>
    </location>
</feature>
<feature type="region of interest" description="Disordered" evidence="1">
    <location>
        <begin position="1"/>
        <end position="53"/>
    </location>
</feature>
<evidence type="ECO:0000256" key="1">
    <source>
        <dbReference type="SAM" id="MobiDB-lite"/>
    </source>
</evidence>